<accession>A0A1X6MJF5</accession>
<keyword evidence="2" id="KW-1185">Reference proteome</keyword>
<evidence type="ECO:0000313" key="2">
    <source>
        <dbReference type="Proteomes" id="UP000194127"/>
    </source>
</evidence>
<protein>
    <submittedName>
        <fullName evidence="1">Uncharacterized protein</fullName>
    </submittedName>
</protein>
<dbReference type="EMBL" id="KZ110616">
    <property type="protein sequence ID" value="OSX56173.1"/>
    <property type="molecule type" value="Genomic_DNA"/>
</dbReference>
<dbReference type="RefSeq" id="XP_024332967.1">
    <property type="nucleotide sequence ID" value="XM_024480093.1"/>
</dbReference>
<organism evidence="1 2">
    <name type="scientific">Postia placenta MAD-698-R-SB12</name>
    <dbReference type="NCBI Taxonomy" id="670580"/>
    <lineage>
        <taxon>Eukaryota</taxon>
        <taxon>Fungi</taxon>
        <taxon>Dikarya</taxon>
        <taxon>Basidiomycota</taxon>
        <taxon>Agaricomycotina</taxon>
        <taxon>Agaricomycetes</taxon>
        <taxon>Polyporales</taxon>
        <taxon>Adustoporiaceae</taxon>
        <taxon>Rhodonia</taxon>
    </lineage>
</organism>
<name>A0A1X6MJF5_9APHY</name>
<reference evidence="1 2" key="1">
    <citation type="submission" date="2017-04" db="EMBL/GenBank/DDBJ databases">
        <title>Genome Sequence of the Model Brown-Rot Fungus Postia placenta SB12.</title>
        <authorList>
            <consortium name="DOE Joint Genome Institute"/>
            <person name="Gaskell J."/>
            <person name="Kersten P."/>
            <person name="Larrondo L.F."/>
            <person name="Canessa P."/>
            <person name="Martinez D."/>
            <person name="Hibbett D."/>
            <person name="Schmoll M."/>
            <person name="Kubicek C.P."/>
            <person name="Martinez A.T."/>
            <person name="Yadav J."/>
            <person name="Master E."/>
            <person name="Magnuson J.K."/>
            <person name="James T."/>
            <person name="Yaver D."/>
            <person name="Berka R."/>
            <person name="Labutti K."/>
            <person name="Lipzen A."/>
            <person name="Aerts A."/>
            <person name="Barry K."/>
            <person name="Henrissat B."/>
            <person name="Blanchette R."/>
            <person name="Grigoriev I."/>
            <person name="Cullen D."/>
        </authorList>
    </citation>
    <scope>NUCLEOTIDE SEQUENCE [LARGE SCALE GENOMIC DNA]</scope>
    <source>
        <strain evidence="1 2">MAD-698-R-SB12</strain>
    </source>
</reference>
<dbReference type="OrthoDB" id="10272759at2759"/>
<evidence type="ECO:0000313" key="1">
    <source>
        <dbReference type="EMBL" id="OSX56173.1"/>
    </source>
</evidence>
<dbReference type="GeneID" id="36325043"/>
<dbReference type="AlphaFoldDB" id="A0A1X6MJF5"/>
<dbReference type="Proteomes" id="UP000194127">
    <property type="component" value="Unassembled WGS sequence"/>
</dbReference>
<gene>
    <name evidence="1" type="ORF">POSPLADRAFT_1050885</name>
</gene>
<proteinExistence type="predicted"/>
<sequence>MAVDARWTILATDYPATVLDAMKSPATPTSQRQILHEFEYSWRSQTVAVRMTDIRDDSSDDLSRGAAFADFMDTTEPMVVDWDGAHEAHPEPMQVDNIGTFECDGSMDWSPQDYTADDGCTAAKSNIDAVLAPCAAIMNIVGLPSHEYSLAADAAKEGFESWWFERAMAGVTPDAAGQTMLLGNTLMDLMTENMLQLDFGMAQMNDDAPEPMDTSS</sequence>